<dbReference type="InterPro" id="IPR054586">
    <property type="entry name" value="MACPF_1_fungal"/>
</dbReference>
<dbReference type="AlphaFoldDB" id="A0A2N0QZG3"/>
<dbReference type="VEuPathDB" id="FungiDB:FUN_007826"/>
<accession>A0A2N0QZG3</accession>
<dbReference type="Pfam" id="PF22693">
    <property type="entry name" value="MACPF_1"/>
    <property type="match status" value="1"/>
</dbReference>
<dbReference type="EMBL" id="LLXH01002140">
    <property type="protein sequence ID" value="PKC56456.1"/>
    <property type="molecule type" value="Genomic_DNA"/>
</dbReference>
<name>A0A2N0QZG3_9GLOM</name>
<organism evidence="3 4">
    <name type="scientific">Rhizophagus irregularis</name>
    <dbReference type="NCBI Taxonomy" id="588596"/>
    <lineage>
        <taxon>Eukaryota</taxon>
        <taxon>Fungi</taxon>
        <taxon>Fungi incertae sedis</taxon>
        <taxon>Mucoromycota</taxon>
        <taxon>Glomeromycotina</taxon>
        <taxon>Glomeromycetes</taxon>
        <taxon>Glomerales</taxon>
        <taxon>Glomeraceae</taxon>
        <taxon>Rhizophagus</taxon>
    </lineage>
</organism>
<evidence type="ECO:0000313" key="4">
    <source>
        <dbReference type="Proteomes" id="UP000232688"/>
    </source>
</evidence>
<evidence type="ECO:0000313" key="3">
    <source>
        <dbReference type="EMBL" id="PKC56456.1"/>
    </source>
</evidence>
<protein>
    <recommendedName>
        <fullName evidence="5">MACPF domain-containing protein</fullName>
    </recommendedName>
</protein>
<evidence type="ECO:0008006" key="5">
    <source>
        <dbReference type="Google" id="ProtNLM"/>
    </source>
</evidence>
<gene>
    <name evidence="3" type="ORF">RhiirA1_446543</name>
</gene>
<evidence type="ECO:0000259" key="1">
    <source>
        <dbReference type="Pfam" id="PF22693"/>
    </source>
</evidence>
<sequence>MSELSDNVKSFVCGFINDDNSSKEISVVINEDLPLARQLNTESTLEYIREQLSNPDEKLCIYDNMSFIGPNGEIERIDESRKSLKETLTGEKGEILKLNKSLDYLDKREVIDKYKLEYGKKISEDGLIHSEEKAFEFAKPITNQLIIHKCHKYDHNTETCRNSYEKHCLKYFIASVNATLPWSPLSVNFSVSHEHNNSETDSRESSTTYDVEDHVRSIIKITSIFPTVKFKQAVEKALESSDSFSELKKITEKFGEYVILEMKLGGKAINIKRSSTIAQQKTNVKSSNGGVKLSTNNIVGGEFSGSYVHGVNGSSSLQEALTHSKIFGGNKNKYKKDDLNEWEDSLSDSSKWEIISYDKIEPIFSILDEELRQKVIKIVIGRKILRIGKDSIKNLKLFPNRPYKHELKIPPSLQSNLRDCQIFASIMNKEKEKDVFSIQVVHSDCSASILLHRISDDDENKPKYYNLWIGWIIIGYPNDFANVMDEFKVNTSKTVDSDTSIQFQKLEFCLLANCAYKAPKESNSNPFESNIIAGVCFCENSTLKAFAYDLKSRERENNVNTFSTHYSLIQIPSESNQTYFEFEKKRRLLRFKYSTPRSYSTFVNKQNKQKQKQPLWEYDDLILFSLLSDNSNLGFACITPKKLLFKPLNETACEQLQISCFRMHFDNGINL</sequence>
<proteinExistence type="predicted"/>
<reference evidence="3 4" key="1">
    <citation type="submission" date="2017-10" db="EMBL/GenBank/DDBJ databases">
        <title>Extensive intraspecific genome diversity in a model arbuscular mycorrhizal fungus.</title>
        <authorList>
            <person name="Chen E.C.H."/>
            <person name="Morin E."/>
            <person name="Baudet D."/>
            <person name="Noel J."/>
            <person name="Ndikumana S."/>
            <person name="Charron P."/>
            <person name="St-Onge C."/>
            <person name="Giorgi J."/>
            <person name="Grigoriev I.V."/>
            <person name="Roux C."/>
            <person name="Martin F.M."/>
            <person name="Corradi N."/>
        </authorList>
    </citation>
    <scope>NUCLEOTIDE SEQUENCE [LARGE SCALE GENOMIC DNA]</scope>
    <source>
        <strain evidence="3 4">A1</strain>
    </source>
</reference>
<feature type="domain" description="MACPF-like" evidence="1">
    <location>
        <begin position="122"/>
        <end position="375"/>
    </location>
</feature>
<evidence type="ECO:0000259" key="2">
    <source>
        <dbReference type="Pfam" id="PF24209"/>
    </source>
</evidence>
<dbReference type="VEuPathDB" id="FungiDB:RhiirA1_446543"/>
<reference evidence="3 4" key="2">
    <citation type="submission" date="2017-10" db="EMBL/GenBank/DDBJ databases">
        <title>Genome analyses suggest a sexual origin of heterokaryosis in a supposedly ancient asexual fungus.</title>
        <authorList>
            <person name="Corradi N."/>
            <person name="Sedzielewska K."/>
            <person name="Noel J."/>
            <person name="Charron P."/>
            <person name="Farinelli L."/>
            <person name="Marton T."/>
            <person name="Kruger M."/>
            <person name="Pelin A."/>
            <person name="Brachmann A."/>
            <person name="Corradi N."/>
        </authorList>
    </citation>
    <scope>NUCLEOTIDE SEQUENCE [LARGE SCALE GENOMIC DNA]</scope>
    <source>
        <strain evidence="3 4">A1</strain>
    </source>
</reference>
<dbReference type="Proteomes" id="UP000232688">
    <property type="component" value="Unassembled WGS sequence"/>
</dbReference>
<dbReference type="InterPro" id="IPR055854">
    <property type="entry name" value="DUF7431"/>
</dbReference>
<dbReference type="VEuPathDB" id="FungiDB:RhiirFUN_008213"/>
<dbReference type="Pfam" id="PF24209">
    <property type="entry name" value="DUF7431"/>
    <property type="match status" value="1"/>
</dbReference>
<comment type="caution">
    <text evidence="3">The sequence shown here is derived from an EMBL/GenBank/DDBJ whole genome shotgun (WGS) entry which is preliminary data.</text>
</comment>
<feature type="domain" description="DUF7431" evidence="2">
    <location>
        <begin position="407"/>
        <end position="607"/>
    </location>
</feature>